<dbReference type="AlphaFoldDB" id="B3DXG9"/>
<sequence>MLSIEKCIAKIKLGKTMNFQDNFLYALENTKIILLPRRIVSTFGTTLLHYYLVTEDLDKVDLCFVREGKLEAERPRIITSPQFAKLSLEGFGKEAQEYAQWLLKNSQQGNVSFLRYGFLFKKDDLRFNEVKGSSEEVCNRLKEELVKEGNPLSVLLKGEEELWEVSLLKFLVDWVRMSMGKNIQDFRQEGFI</sequence>
<evidence type="ECO:0000313" key="2">
    <source>
        <dbReference type="Proteomes" id="UP000009149"/>
    </source>
</evidence>
<accession>B3DXG9</accession>
<dbReference type="HOGENOM" id="CLU_1431802_0_0_0"/>
<dbReference type="eggNOG" id="ENOG5032SI1">
    <property type="taxonomic scope" value="Bacteria"/>
</dbReference>
<dbReference type="Proteomes" id="UP000009149">
    <property type="component" value="Chromosome"/>
</dbReference>
<dbReference type="EMBL" id="CP000975">
    <property type="protein sequence ID" value="ACD83878.1"/>
    <property type="molecule type" value="Genomic_DNA"/>
</dbReference>
<gene>
    <name evidence="1" type="ordered locus">Minf_1824</name>
</gene>
<name>B3DXG9_METI4</name>
<reference evidence="1 2" key="1">
    <citation type="journal article" date="2008" name="Biol. Direct">
        <title>Complete genome sequence of the extremely acidophilic methanotroph isolate V4, Methylacidiphilum infernorum, a representative of the bacterial phylum Verrucomicrobia.</title>
        <authorList>
            <person name="Hou S."/>
            <person name="Makarova K.S."/>
            <person name="Saw J.H."/>
            <person name="Senin P."/>
            <person name="Ly B.V."/>
            <person name="Zhou Z."/>
            <person name="Ren Y."/>
            <person name="Wang J."/>
            <person name="Galperin M.Y."/>
            <person name="Omelchenko M.V."/>
            <person name="Wolf Y.I."/>
            <person name="Yutin N."/>
            <person name="Koonin E.V."/>
            <person name="Stott M.B."/>
            <person name="Mountain B.W."/>
            <person name="Crowe M.A."/>
            <person name="Smirnova A.V."/>
            <person name="Dunfield P.F."/>
            <person name="Feng L."/>
            <person name="Wang L."/>
            <person name="Alam M."/>
        </authorList>
    </citation>
    <scope>NUCLEOTIDE SEQUENCE [LARGE SCALE GENOMIC DNA]</scope>
    <source>
        <strain evidence="2">Isolate V4</strain>
    </source>
</reference>
<evidence type="ECO:0000313" key="1">
    <source>
        <dbReference type="EMBL" id="ACD83878.1"/>
    </source>
</evidence>
<proteinExistence type="predicted"/>
<organism evidence="1 2">
    <name type="scientific">Methylacidiphilum infernorum (isolate V4)</name>
    <name type="common">Methylokorus infernorum (strain V4)</name>
    <dbReference type="NCBI Taxonomy" id="481448"/>
    <lineage>
        <taxon>Bacteria</taxon>
        <taxon>Pseudomonadati</taxon>
        <taxon>Verrucomicrobiota</taxon>
        <taxon>Methylacidiphilae</taxon>
        <taxon>Methylacidiphilales</taxon>
        <taxon>Methylacidiphilaceae</taxon>
        <taxon>Methylacidiphilum (ex Ratnadevi et al. 2023)</taxon>
    </lineage>
</organism>
<protein>
    <submittedName>
        <fullName evidence="1">Uncharacterized protein</fullName>
    </submittedName>
</protein>
<dbReference type="STRING" id="481448.Minf_1824"/>
<dbReference type="KEGG" id="min:Minf_1824"/>